<gene>
    <name evidence="1" type="ORF">Ocin01_18150</name>
</gene>
<proteinExistence type="predicted"/>
<evidence type="ECO:0000313" key="2">
    <source>
        <dbReference type="Proteomes" id="UP000094527"/>
    </source>
</evidence>
<evidence type="ECO:0000313" key="1">
    <source>
        <dbReference type="EMBL" id="ODM88532.1"/>
    </source>
</evidence>
<dbReference type="Proteomes" id="UP000094527">
    <property type="component" value="Unassembled WGS sequence"/>
</dbReference>
<reference evidence="1 2" key="1">
    <citation type="journal article" date="2016" name="Genome Biol. Evol.">
        <title>Gene Family Evolution Reflects Adaptation to Soil Environmental Stressors in the Genome of the Collembolan Orchesella cincta.</title>
        <authorList>
            <person name="Faddeeva-Vakhrusheva A."/>
            <person name="Derks M.F."/>
            <person name="Anvar S.Y."/>
            <person name="Agamennone V."/>
            <person name="Suring W."/>
            <person name="Smit S."/>
            <person name="van Straalen N.M."/>
            <person name="Roelofs D."/>
        </authorList>
    </citation>
    <scope>NUCLEOTIDE SEQUENCE [LARGE SCALE GENOMIC DNA]</scope>
    <source>
        <tissue evidence="1">Mixed pool</tissue>
    </source>
</reference>
<protein>
    <submittedName>
        <fullName evidence="1">Stomatin-like protein 2, mitochondrial</fullName>
    </submittedName>
</protein>
<dbReference type="AlphaFoldDB" id="A0A1D2M6J3"/>
<organism evidence="1 2">
    <name type="scientific">Orchesella cincta</name>
    <name type="common">Springtail</name>
    <name type="synonym">Podura cincta</name>
    <dbReference type="NCBI Taxonomy" id="48709"/>
    <lineage>
        <taxon>Eukaryota</taxon>
        <taxon>Metazoa</taxon>
        <taxon>Ecdysozoa</taxon>
        <taxon>Arthropoda</taxon>
        <taxon>Hexapoda</taxon>
        <taxon>Collembola</taxon>
        <taxon>Entomobryomorpha</taxon>
        <taxon>Entomobryoidea</taxon>
        <taxon>Orchesellidae</taxon>
        <taxon>Orchesellinae</taxon>
        <taxon>Orchesella</taxon>
    </lineage>
</organism>
<comment type="caution">
    <text evidence="1">The sequence shown here is derived from an EMBL/GenBank/DDBJ whole genome shotgun (WGS) entry which is preliminary data.</text>
</comment>
<name>A0A1D2M6J3_ORCCI</name>
<sequence length="83" mass="9498">MPHQITEELFYNPDIVQTYQLLSYNCHVCGLSKRHGCRKEWEGFIHNVALPLMVVLYLRIKDPSTASYGVEDQNLAITSISSN</sequence>
<keyword evidence="2" id="KW-1185">Reference proteome</keyword>
<dbReference type="OrthoDB" id="434619at2759"/>
<accession>A0A1D2M6J3</accession>
<dbReference type="EMBL" id="LJIJ01003455">
    <property type="protein sequence ID" value="ODM88532.1"/>
    <property type="molecule type" value="Genomic_DNA"/>
</dbReference>